<feature type="domain" description="DUF11" evidence="2">
    <location>
        <begin position="326"/>
        <end position="450"/>
    </location>
</feature>
<organism evidence="3 4">
    <name type="scientific">Desulfosudis oleivorans (strain DSM 6200 / JCM 39069 / Hxd3)</name>
    <name type="common">Desulfococcus oleovorans</name>
    <dbReference type="NCBI Taxonomy" id="96561"/>
    <lineage>
        <taxon>Bacteria</taxon>
        <taxon>Pseudomonadati</taxon>
        <taxon>Thermodesulfobacteriota</taxon>
        <taxon>Desulfobacteria</taxon>
        <taxon>Desulfobacterales</taxon>
        <taxon>Desulfosudaceae</taxon>
        <taxon>Desulfosudis</taxon>
    </lineage>
</organism>
<dbReference type="HOGENOM" id="CLU_446012_0_0_7"/>
<evidence type="ECO:0000313" key="3">
    <source>
        <dbReference type="EMBL" id="ABW69058.1"/>
    </source>
</evidence>
<sequence>MPMNYHKKTTAGVRNRILWAGLIPLVLCALFVLPAGATDIETTPRYTFVGNVNFVGTGGSLRTRPNAGWWADPCRITTTSTEALSGIPAGATIRAAYLYWARSGNAADNQVSLNGNTVNADRPFDETFVNGGTTYRFFSGMADVTSIVNTTRNGNYTFGGLTISAGNPWCGVQAVVGGWALVVIYEDASEKERVINIYDGFQYFRDSDIVLTPSNFVVSSASGIDGKIGHISWEGDPTLTGANEYLRVNGTTLTDASNSATDQYNSTFSHLGTLVSSPTYGVDFDIYDISSLLSEGDSSLSSVYSAAGDLVILSAEIISVTCQAADLSISKTHSGGFVSGGTGDFTITVTNSGPNSETGTVTVTDVLPAGLTYSSFSGTGWAVDTSGAPTIVFTYDCSASPLPPGNSLPALTLTVNVGAAAVPNVSNTASVDSDTTFDPDTSDNSDTDTVTVSAAAPDLLVMKTVTTFSDPTGGANPKAIPGAVMIYTIQVTNQGAGPVDADSINITDAIPANTKLFVGDLGDGPIVFLDGSAYGGTDSGLDPYDYIALDNDTDDLGFSSDNGATFTYHPTPDGDDCDENVTDILVNPKGPMDGAASGNTPSFQVRFRVQVE</sequence>
<dbReference type="KEGG" id="dol:Dole_3255"/>
<dbReference type="InterPro" id="IPR047589">
    <property type="entry name" value="DUF11_rpt"/>
</dbReference>
<dbReference type="OrthoDB" id="5419691at2"/>
<evidence type="ECO:0000256" key="1">
    <source>
        <dbReference type="SAM" id="MobiDB-lite"/>
    </source>
</evidence>
<dbReference type="eggNOG" id="COG1361">
    <property type="taxonomic scope" value="Bacteria"/>
</dbReference>
<evidence type="ECO:0000259" key="2">
    <source>
        <dbReference type="Pfam" id="PF01345"/>
    </source>
</evidence>
<dbReference type="NCBIfam" id="TIGR01451">
    <property type="entry name" value="B_ant_repeat"/>
    <property type="match status" value="2"/>
</dbReference>
<accession>A9A0P1</accession>
<dbReference type="InterPro" id="IPR013783">
    <property type="entry name" value="Ig-like_fold"/>
</dbReference>
<keyword evidence="4" id="KW-1185">Reference proteome</keyword>
<dbReference type="STRING" id="96561.Dole_3255"/>
<proteinExistence type="predicted"/>
<dbReference type="Proteomes" id="UP000008561">
    <property type="component" value="Chromosome"/>
</dbReference>
<protein>
    <submittedName>
        <fullName evidence="3">Conserved repeat domain</fullName>
    </submittedName>
</protein>
<dbReference type="AlphaFoldDB" id="A9A0P1"/>
<dbReference type="Gene3D" id="2.60.40.10">
    <property type="entry name" value="Immunoglobulins"/>
    <property type="match status" value="1"/>
</dbReference>
<dbReference type="EMBL" id="CP000859">
    <property type="protein sequence ID" value="ABW69058.1"/>
    <property type="molecule type" value="Genomic_DNA"/>
</dbReference>
<name>A9A0P1_DESOH</name>
<reference evidence="3 4" key="1">
    <citation type="submission" date="2007-10" db="EMBL/GenBank/DDBJ databases">
        <title>Complete sequence of Desulfococcus oleovorans Hxd3.</title>
        <authorList>
            <consortium name="US DOE Joint Genome Institute"/>
            <person name="Copeland A."/>
            <person name="Lucas S."/>
            <person name="Lapidus A."/>
            <person name="Barry K."/>
            <person name="Glavina del Rio T."/>
            <person name="Dalin E."/>
            <person name="Tice H."/>
            <person name="Pitluck S."/>
            <person name="Kiss H."/>
            <person name="Brettin T."/>
            <person name="Bruce D."/>
            <person name="Detter J.C."/>
            <person name="Han C."/>
            <person name="Schmutz J."/>
            <person name="Larimer F."/>
            <person name="Land M."/>
            <person name="Hauser L."/>
            <person name="Kyrpides N."/>
            <person name="Kim E."/>
            <person name="Wawrik B."/>
            <person name="Richardson P."/>
        </authorList>
    </citation>
    <scope>NUCLEOTIDE SEQUENCE [LARGE SCALE GENOMIC DNA]</scope>
    <source>
        <strain evidence="4">DSM 6200 / JCM 39069 / Hxd3</strain>
    </source>
</reference>
<gene>
    <name evidence="3" type="ordered locus">Dole_3255</name>
</gene>
<feature type="region of interest" description="Disordered" evidence="1">
    <location>
        <begin position="428"/>
        <end position="448"/>
    </location>
</feature>
<evidence type="ECO:0000313" key="4">
    <source>
        <dbReference type="Proteomes" id="UP000008561"/>
    </source>
</evidence>
<dbReference type="RefSeq" id="WP_012176667.1">
    <property type="nucleotide sequence ID" value="NC_009943.1"/>
</dbReference>
<dbReference type="InterPro" id="IPR001434">
    <property type="entry name" value="OmcB-like_DUF11"/>
</dbReference>
<feature type="compositionally biased region" description="Acidic residues" evidence="1">
    <location>
        <begin position="435"/>
        <end position="446"/>
    </location>
</feature>
<dbReference type="Pfam" id="PF01345">
    <property type="entry name" value="DUF11"/>
    <property type="match status" value="1"/>
</dbReference>